<dbReference type="InterPro" id="IPR028994">
    <property type="entry name" value="Integrin_alpha_N"/>
</dbReference>
<dbReference type="InterPro" id="IPR013517">
    <property type="entry name" value="FG-GAP"/>
</dbReference>
<evidence type="ECO:0000256" key="6">
    <source>
        <dbReference type="SAM" id="MobiDB-lite"/>
    </source>
</evidence>
<reference evidence="9 11" key="1">
    <citation type="journal article" date="2008" name="Science">
        <title>The Physcomitrella genome reveals evolutionary insights into the conquest of land by plants.</title>
        <authorList>
            <person name="Rensing S."/>
            <person name="Lang D."/>
            <person name="Zimmer A."/>
            <person name="Terry A."/>
            <person name="Salamov A."/>
            <person name="Shapiro H."/>
            <person name="Nishiyama T."/>
            <person name="Perroud P.-F."/>
            <person name="Lindquist E."/>
            <person name="Kamisugi Y."/>
            <person name="Tanahashi T."/>
            <person name="Sakakibara K."/>
            <person name="Fujita T."/>
            <person name="Oishi K."/>
            <person name="Shin-I T."/>
            <person name="Kuroki Y."/>
            <person name="Toyoda A."/>
            <person name="Suzuki Y."/>
            <person name="Hashimoto A."/>
            <person name="Yamaguchi K."/>
            <person name="Sugano A."/>
            <person name="Kohara Y."/>
            <person name="Fujiyama A."/>
            <person name="Anterola A."/>
            <person name="Aoki S."/>
            <person name="Ashton N."/>
            <person name="Barbazuk W.B."/>
            <person name="Barker E."/>
            <person name="Bennetzen J."/>
            <person name="Bezanilla M."/>
            <person name="Blankenship R."/>
            <person name="Cho S.H."/>
            <person name="Dutcher S."/>
            <person name="Estelle M."/>
            <person name="Fawcett J.A."/>
            <person name="Gundlach H."/>
            <person name="Hanada K."/>
            <person name="Heyl A."/>
            <person name="Hicks K.A."/>
            <person name="Hugh J."/>
            <person name="Lohr M."/>
            <person name="Mayer K."/>
            <person name="Melkozernov A."/>
            <person name="Murata T."/>
            <person name="Nelson D."/>
            <person name="Pils B."/>
            <person name="Prigge M."/>
            <person name="Reiss B."/>
            <person name="Renner T."/>
            <person name="Rombauts S."/>
            <person name="Rushton P."/>
            <person name="Sanderfoot A."/>
            <person name="Schween G."/>
            <person name="Shiu S.-H."/>
            <person name="Stueber K."/>
            <person name="Theodoulou F.L."/>
            <person name="Tu H."/>
            <person name="Van de Peer Y."/>
            <person name="Verrier P.J."/>
            <person name="Waters E."/>
            <person name="Wood A."/>
            <person name="Yang L."/>
            <person name="Cove D."/>
            <person name="Cuming A."/>
            <person name="Hasebe M."/>
            <person name="Lucas S."/>
            <person name="Mishler D.B."/>
            <person name="Reski R."/>
            <person name="Grigoriev I."/>
            <person name="Quatrano R.S."/>
            <person name="Boore J.L."/>
        </authorList>
    </citation>
    <scope>NUCLEOTIDE SEQUENCE [LARGE SCALE GENOMIC DNA]</scope>
    <source>
        <strain evidence="10 11">cv. Gransden 2004</strain>
    </source>
</reference>
<evidence type="ECO:0000313" key="10">
    <source>
        <dbReference type="EnsemblPlants" id="Pp3c20_710V3.1"/>
    </source>
</evidence>
<evidence type="ECO:0000256" key="2">
    <source>
        <dbReference type="ARBA" id="ARBA00022692"/>
    </source>
</evidence>
<keyword evidence="11" id="KW-1185">Reference proteome</keyword>
<feature type="compositionally biased region" description="Polar residues" evidence="6">
    <location>
        <begin position="233"/>
        <end position="257"/>
    </location>
</feature>
<dbReference type="Gene3D" id="2.130.10.10">
    <property type="entry name" value="YVTN repeat-like/Quinoprotein amine dehydrogenase"/>
    <property type="match status" value="1"/>
</dbReference>
<dbReference type="Gramene" id="Pp3c20_710V3.2">
    <property type="protein sequence ID" value="Pp3c20_710V3.2"/>
    <property type="gene ID" value="Pp3c20_710"/>
</dbReference>
<feature type="domain" description="DEX1 C-terminal" evidence="8">
    <location>
        <begin position="675"/>
        <end position="779"/>
    </location>
</feature>
<feature type="compositionally biased region" description="Acidic residues" evidence="6">
    <location>
        <begin position="272"/>
        <end position="282"/>
    </location>
</feature>
<dbReference type="EnsemblPlants" id="Pp3c20_710V3.1">
    <property type="protein sequence ID" value="Pp3c20_710V3.1"/>
    <property type="gene ID" value="Pp3c20_710"/>
</dbReference>
<gene>
    <name evidence="10" type="primary">LOC112273116</name>
    <name evidence="9" type="ORF">PHYPA_024506</name>
</gene>
<dbReference type="AlphaFoldDB" id="A0A2K1ITG2"/>
<dbReference type="GO" id="GO:0016020">
    <property type="term" value="C:membrane"/>
    <property type="evidence" value="ECO:0007669"/>
    <property type="project" value="UniProtKB-SubCell"/>
</dbReference>
<reference evidence="9 11" key="2">
    <citation type="journal article" date="2018" name="Plant J.">
        <title>The Physcomitrella patens chromosome-scale assembly reveals moss genome structure and evolution.</title>
        <authorList>
            <person name="Lang D."/>
            <person name="Ullrich K.K."/>
            <person name="Murat F."/>
            <person name="Fuchs J."/>
            <person name="Jenkins J."/>
            <person name="Haas F.B."/>
            <person name="Piednoel M."/>
            <person name="Gundlach H."/>
            <person name="Van Bel M."/>
            <person name="Meyberg R."/>
            <person name="Vives C."/>
            <person name="Morata J."/>
            <person name="Symeonidi A."/>
            <person name="Hiss M."/>
            <person name="Muchero W."/>
            <person name="Kamisugi Y."/>
            <person name="Saleh O."/>
            <person name="Blanc G."/>
            <person name="Decker E.L."/>
            <person name="van Gessel N."/>
            <person name="Grimwood J."/>
            <person name="Hayes R.D."/>
            <person name="Graham S.W."/>
            <person name="Gunter L.E."/>
            <person name="McDaniel S.F."/>
            <person name="Hoernstein S.N.W."/>
            <person name="Larsson A."/>
            <person name="Li F.W."/>
            <person name="Perroud P.F."/>
            <person name="Phillips J."/>
            <person name="Ranjan P."/>
            <person name="Rokshar D.S."/>
            <person name="Rothfels C.J."/>
            <person name="Schneider L."/>
            <person name="Shu S."/>
            <person name="Stevenson D.W."/>
            <person name="Thummler F."/>
            <person name="Tillich M."/>
            <person name="Villarreal Aguilar J.C."/>
            <person name="Widiez T."/>
            <person name="Wong G.K."/>
            <person name="Wymore A."/>
            <person name="Zhang Y."/>
            <person name="Zimmer A.D."/>
            <person name="Quatrano R.S."/>
            <person name="Mayer K.F.X."/>
            <person name="Goodstein D."/>
            <person name="Casacuberta J.M."/>
            <person name="Vandepoele K."/>
            <person name="Reski R."/>
            <person name="Cuming A.C."/>
            <person name="Tuskan G.A."/>
            <person name="Maumus F."/>
            <person name="Salse J."/>
            <person name="Schmutz J."/>
            <person name="Rensing S.A."/>
        </authorList>
    </citation>
    <scope>NUCLEOTIDE SEQUENCE [LARGE SCALE GENOMIC DNA]</scope>
    <source>
        <strain evidence="10 11">cv. Gransden 2004</strain>
    </source>
</reference>
<dbReference type="OMA" id="TMWGDED"/>
<dbReference type="Proteomes" id="UP000006727">
    <property type="component" value="Chromosome 20"/>
</dbReference>
<dbReference type="Pfam" id="PF13517">
    <property type="entry name" value="FG-GAP_3"/>
    <property type="match status" value="1"/>
</dbReference>
<dbReference type="FunCoup" id="A0A2K1ITG2">
    <property type="interactions" value="3254"/>
</dbReference>
<organism evidence="9">
    <name type="scientific">Physcomitrium patens</name>
    <name type="common">Spreading-leaved earth moss</name>
    <name type="synonym">Physcomitrella patens</name>
    <dbReference type="NCBI Taxonomy" id="3218"/>
    <lineage>
        <taxon>Eukaryota</taxon>
        <taxon>Viridiplantae</taxon>
        <taxon>Streptophyta</taxon>
        <taxon>Embryophyta</taxon>
        <taxon>Bryophyta</taxon>
        <taxon>Bryophytina</taxon>
        <taxon>Bryopsida</taxon>
        <taxon>Funariidae</taxon>
        <taxon>Funariales</taxon>
        <taxon>Funariaceae</taxon>
        <taxon>Physcomitrium</taxon>
    </lineage>
</organism>
<feature type="region of interest" description="Disordered" evidence="6">
    <location>
        <begin position="233"/>
        <end position="282"/>
    </location>
</feature>
<dbReference type="InterPro" id="IPR056376">
    <property type="entry name" value="DEX1_C"/>
</dbReference>
<dbReference type="SUPFAM" id="SSF69318">
    <property type="entry name" value="Integrin alpha N-terminal domain"/>
    <property type="match status" value="1"/>
</dbReference>
<name>A0A2K1ITG2_PHYPA</name>
<keyword evidence="5" id="KW-0472">Membrane</keyword>
<dbReference type="PaxDb" id="3218-PP1S334_25V6.1"/>
<comment type="subcellular location">
    <subcellularLocation>
        <location evidence="1">Membrane</location>
        <topology evidence="1">Single-pass membrane protein</topology>
    </subcellularLocation>
</comment>
<dbReference type="EMBL" id="ABEU02000020">
    <property type="protein sequence ID" value="PNR32564.1"/>
    <property type="molecule type" value="Genomic_DNA"/>
</dbReference>
<keyword evidence="4" id="KW-1133">Transmembrane helix</keyword>
<evidence type="ECO:0000256" key="7">
    <source>
        <dbReference type="SAM" id="SignalP"/>
    </source>
</evidence>
<dbReference type="Pfam" id="PF23722">
    <property type="entry name" value="Beta-sand_DEX1"/>
    <property type="match status" value="1"/>
</dbReference>
<evidence type="ECO:0000259" key="8">
    <source>
        <dbReference type="Pfam" id="PF23722"/>
    </source>
</evidence>
<dbReference type="InterPro" id="IPR045232">
    <property type="entry name" value="FAM234"/>
</dbReference>
<dbReference type="PANTHER" id="PTHR21419:SF23">
    <property type="entry name" value="PROTEIN DEFECTIVE IN EXINE FORMATION 1"/>
    <property type="match status" value="1"/>
</dbReference>
<evidence type="ECO:0000313" key="11">
    <source>
        <dbReference type="Proteomes" id="UP000006727"/>
    </source>
</evidence>
<dbReference type="OrthoDB" id="200924at2759"/>
<evidence type="ECO:0000256" key="3">
    <source>
        <dbReference type="ARBA" id="ARBA00022729"/>
    </source>
</evidence>
<dbReference type="KEGG" id="ppp:112273116"/>
<feature type="signal peptide" evidence="7">
    <location>
        <begin position="1"/>
        <end position="26"/>
    </location>
</feature>
<dbReference type="PANTHER" id="PTHR21419">
    <property type="match status" value="1"/>
</dbReference>
<keyword evidence="2" id="KW-0812">Transmembrane</keyword>
<reference evidence="10" key="3">
    <citation type="submission" date="2020-12" db="UniProtKB">
        <authorList>
            <consortium name="EnsemblPlants"/>
        </authorList>
    </citation>
    <scope>IDENTIFICATION</scope>
</reference>
<evidence type="ECO:0000313" key="9">
    <source>
        <dbReference type="EMBL" id="PNR32564.1"/>
    </source>
</evidence>
<evidence type="ECO:0000256" key="1">
    <source>
        <dbReference type="ARBA" id="ARBA00004167"/>
    </source>
</evidence>
<sequence>MAPALSSSVFCFLPLFLTFYCSLVLSASERRAVAHDDNMKEHVQSNKFLANEASDDSLGFPTLNAEALANTRCPKQVELRWQTEVSSSIYATPLITDLNTDGKLEIVVPSFVHYLEVLEGSDGEKLPGWPASHQSTVHSSALMYDIDKDGIREVALATFNGEVLFFRPSGFLMGEKLVVPRRRVRKDWYVGLSPDHADRSKNDVHDDSLIDLNTIAPLNNTYSIHGTNASLAGNNTLQQSGPAPAVSTGSHASSQNVTKRRLLEEPEKEATVENDDSNVLEDDADSSFDVFRNAEEIAEDHGDQGLLDHDTYDYDDYVDESMWSDDSWSEAQHLKEADFIDIDAHILCTPVIADIDKDGVDELIVAASYFFDREYYDLPEHAKELPDGLDISKYVGGSIVVFNLDTKQVKWTVELDLSTDSVSYRAYIYSSPTVVDVDEDGFSEIVVGTSFGFLYVLQHNGTLKEPFPLLMGEIQGQVVAGDINDDGKIEIVGADVRGNVAAFTGDGKELWTVHLKSIVAQGPTIGDVDGDGHTDVVVPTASGKIFVLRGSDGVFVAPFPFRTHGRVMAPALLVDLNKRKAERKGLTIAVTSFDGYFYLIEGSSGCAEAIDIGETSYSMVLADNVDGGDDLDLIVTTMNGNVYCFQTPAPHHPLKAWPSQLQGRNVVASKINRQGIYVLPKSRSFRDEAGTNFWVEFKIVDQHRPMAGSPGIYNVTVTLLVPGNYQGLKRLVQNKIYTSPGVYQVKVPCVSVRTTGSVVVEMEDKNGLYFSDEFALTFHMRYYRLLKWLICLPFVGMVSLLLVVQSQEGAPLPSFSHQL</sequence>
<dbReference type="GeneID" id="112273116"/>
<dbReference type="InterPro" id="IPR015943">
    <property type="entry name" value="WD40/YVTN_repeat-like_dom_sf"/>
</dbReference>
<keyword evidence="3 7" id="KW-0732">Signal</keyword>
<dbReference type="EnsemblPlants" id="Pp3c20_710V3.2">
    <property type="protein sequence ID" value="Pp3c20_710V3.2"/>
    <property type="gene ID" value="Pp3c20_710"/>
</dbReference>
<feature type="chain" id="PRO_5043158000" description="DEX1 C-terminal domain-containing protein" evidence="7">
    <location>
        <begin position="27"/>
        <end position="819"/>
    </location>
</feature>
<dbReference type="Gramene" id="Pp3c20_710V3.1">
    <property type="protein sequence ID" value="Pp3c20_710V3.1"/>
    <property type="gene ID" value="Pp3c20_710"/>
</dbReference>
<accession>A0A2K1ITG2</accession>
<dbReference type="STRING" id="3218.A0A2K1ITG2"/>
<dbReference type="RefSeq" id="XP_024357286.1">
    <property type="nucleotide sequence ID" value="XM_024501518.2"/>
</dbReference>
<protein>
    <recommendedName>
        <fullName evidence="8">DEX1 C-terminal domain-containing protein</fullName>
    </recommendedName>
</protein>
<proteinExistence type="predicted"/>
<evidence type="ECO:0000256" key="5">
    <source>
        <dbReference type="ARBA" id="ARBA00023136"/>
    </source>
</evidence>
<feature type="compositionally biased region" description="Basic and acidic residues" evidence="6">
    <location>
        <begin position="261"/>
        <end position="271"/>
    </location>
</feature>
<evidence type="ECO:0000256" key="4">
    <source>
        <dbReference type="ARBA" id="ARBA00022989"/>
    </source>
</evidence>